<dbReference type="InterPro" id="IPR026960">
    <property type="entry name" value="RVT-Znf"/>
</dbReference>
<sequence>MIQKLLDSMLEGSAILNEMTLSSDMIFTTNVDIIPTWIWRLSRIVFIDLFLFLCRRDADVSSSDNPSPTSLPPTAVPVPLTWPPDGQLSLDWIQHMISAFDWSSKILHKEPNYLRIDTPVTDSTVVVVGDLHGQLHDILFRLRDAGFPSENGIFVFNGDYIDRGTWGLETFVFMPHRVYLLRGNHESKYCTSTYGFENEVLARYGDKACIYCSWGAFPQHYRHPSKRMKGKKNRRINLVLEANTLCLDPSMKPGLSPNKERGIGLLWGPDCTEEFLKKFKLKAVKWSKMQFRSHEGPDAREKRHGLAGMDEGYTIDHDVESGKLITVAIAFRILNFFGSVFGDLTESMIKRDAGVKDSGSLIPNHGAILNRVDSYMFTDTLRNEATLFFSKLYRDNGLDLGSFSIRKAFALISDSDFRFLDASITNEEIRTTMFGMGRLKSPGVDGLNALFFQNQWHNIGLSIFAWVNDIFSAMSSQTILTRAIFDQFIKFSGHSVNSSKSKVYFSNNVPNNLANDLCSMLGIQRALNLGTYIGSITLAKSTLLAAPNYFMQTVAIPKDVCEKIEKITRRFIWGVKLGYNLLSNTDDLWVDLCHSKYKINESLPNQLCSKNCSFVCDPYPKSSALFATMTFLRFLRQPWTRKLTSPPGFGRCRVKGAYHLIHRETWDQQDSRWELAWSFEGPQRIKNFIWLILRNRHLTNNERAKRDLTSAASCQLCGREEETDIHILRDCRITEGFCHITEDLEAQLQSNLQRRLLVIGGHNSQCLLLGLDYLCQIEKVTPTFRRCPHSLWFQGGIRPLTLARTSYVHESLLQVDQQAWRGTPSFC</sequence>
<dbReference type="Pfam" id="PF00149">
    <property type="entry name" value="Metallophos"/>
    <property type="match status" value="1"/>
</dbReference>
<dbReference type="PANTHER" id="PTHR45668">
    <property type="entry name" value="SERINE/THREONINE-PROTEIN PHOSPHATASE 5-RELATED"/>
    <property type="match status" value="1"/>
</dbReference>
<accession>A0A6A3CLZ8</accession>
<evidence type="ECO:0000256" key="4">
    <source>
        <dbReference type="RuleBase" id="RU004273"/>
    </source>
</evidence>
<dbReference type="AlphaFoldDB" id="A0A6A3CLZ8"/>
<dbReference type="InterPro" id="IPR051134">
    <property type="entry name" value="PPP_phosphatase"/>
</dbReference>
<dbReference type="EC" id="3.1.3.16" evidence="4"/>
<feature type="domain" description="Serine/threonine specific protein phosphatases" evidence="5">
    <location>
        <begin position="181"/>
        <end position="186"/>
    </location>
</feature>
<dbReference type="PANTHER" id="PTHR45668:SF9">
    <property type="entry name" value="SERINE_THREONINE-PROTEIN PHOSPHATASE 7"/>
    <property type="match status" value="1"/>
</dbReference>
<gene>
    <name evidence="6" type="ORF">F3Y22_tig00003096pilonHSYRG00044</name>
</gene>
<keyword evidence="4" id="KW-0378">Hydrolase</keyword>
<comment type="catalytic activity">
    <reaction evidence="4">
        <text>O-phospho-L-threonyl-[protein] + H2O = L-threonyl-[protein] + phosphate</text>
        <dbReference type="Rhea" id="RHEA:47004"/>
        <dbReference type="Rhea" id="RHEA-COMP:11060"/>
        <dbReference type="Rhea" id="RHEA-COMP:11605"/>
        <dbReference type="ChEBI" id="CHEBI:15377"/>
        <dbReference type="ChEBI" id="CHEBI:30013"/>
        <dbReference type="ChEBI" id="CHEBI:43474"/>
        <dbReference type="ChEBI" id="CHEBI:61977"/>
        <dbReference type="EC" id="3.1.3.16"/>
    </reaction>
</comment>
<evidence type="ECO:0000259" key="5">
    <source>
        <dbReference type="PROSITE" id="PS00125"/>
    </source>
</evidence>
<dbReference type="PRINTS" id="PR00114">
    <property type="entry name" value="STPHPHTASE"/>
</dbReference>
<dbReference type="Gene3D" id="3.60.21.10">
    <property type="match status" value="2"/>
</dbReference>
<dbReference type="InterPro" id="IPR006186">
    <property type="entry name" value="Ser/Thr-sp_prot-phosphatase"/>
</dbReference>
<dbReference type="SUPFAM" id="SSF56300">
    <property type="entry name" value="Metallo-dependent phosphatases"/>
    <property type="match status" value="1"/>
</dbReference>
<organism evidence="6 7">
    <name type="scientific">Hibiscus syriacus</name>
    <name type="common">Rose of Sharon</name>
    <dbReference type="NCBI Taxonomy" id="106335"/>
    <lineage>
        <taxon>Eukaryota</taxon>
        <taxon>Viridiplantae</taxon>
        <taxon>Streptophyta</taxon>
        <taxon>Embryophyta</taxon>
        <taxon>Tracheophyta</taxon>
        <taxon>Spermatophyta</taxon>
        <taxon>Magnoliopsida</taxon>
        <taxon>eudicotyledons</taxon>
        <taxon>Gunneridae</taxon>
        <taxon>Pentapetalae</taxon>
        <taxon>rosids</taxon>
        <taxon>malvids</taxon>
        <taxon>Malvales</taxon>
        <taxon>Malvaceae</taxon>
        <taxon>Malvoideae</taxon>
        <taxon>Hibiscus</taxon>
    </lineage>
</organism>
<evidence type="ECO:0000256" key="1">
    <source>
        <dbReference type="ARBA" id="ARBA00001936"/>
    </source>
</evidence>
<evidence type="ECO:0000313" key="6">
    <source>
        <dbReference type="EMBL" id="KAE8729876.1"/>
    </source>
</evidence>
<keyword evidence="2" id="KW-0479">Metal-binding</keyword>
<proteinExistence type="inferred from homology"/>
<evidence type="ECO:0000313" key="7">
    <source>
        <dbReference type="Proteomes" id="UP000436088"/>
    </source>
</evidence>
<dbReference type="GO" id="GO:0004722">
    <property type="term" value="F:protein serine/threonine phosphatase activity"/>
    <property type="evidence" value="ECO:0007669"/>
    <property type="project" value="UniProtKB-EC"/>
</dbReference>
<dbReference type="Pfam" id="PF13966">
    <property type="entry name" value="zf-RVT"/>
    <property type="match status" value="1"/>
</dbReference>
<dbReference type="EMBL" id="VEPZ02000210">
    <property type="protein sequence ID" value="KAE8729876.1"/>
    <property type="molecule type" value="Genomic_DNA"/>
</dbReference>
<comment type="similarity">
    <text evidence="4">Belongs to the PPP phosphatase family.</text>
</comment>
<dbReference type="Proteomes" id="UP000436088">
    <property type="component" value="Unassembled WGS sequence"/>
</dbReference>
<keyword evidence="7" id="KW-1185">Reference proteome</keyword>
<dbReference type="PROSITE" id="PS00125">
    <property type="entry name" value="SER_THR_PHOSPHATASE"/>
    <property type="match status" value="1"/>
</dbReference>
<dbReference type="GO" id="GO:0016746">
    <property type="term" value="F:acyltransferase activity"/>
    <property type="evidence" value="ECO:0007669"/>
    <property type="project" value="UniProtKB-KW"/>
</dbReference>
<protein>
    <recommendedName>
        <fullName evidence="4">Serine/threonine-protein phosphatase</fullName>
        <ecNumber evidence="4">3.1.3.16</ecNumber>
    </recommendedName>
</protein>
<dbReference type="GO" id="GO:0046872">
    <property type="term" value="F:metal ion binding"/>
    <property type="evidence" value="ECO:0007669"/>
    <property type="project" value="UniProtKB-KW"/>
</dbReference>
<comment type="caution">
    <text evidence="6">The sequence shown here is derived from an EMBL/GenBank/DDBJ whole genome shotgun (WGS) entry which is preliminary data.</text>
</comment>
<name>A0A6A3CLZ8_HIBSY</name>
<evidence type="ECO:0000256" key="3">
    <source>
        <dbReference type="ARBA" id="ARBA00023211"/>
    </source>
</evidence>
<dbReference type="InterPro" id="IPR029052">
    <property type="entry name" value="Metallo-depent_PP-like"/>
</dbReference>
<comment type="cofactor">
    <cofactor evidence="1">
        <name>Mn(2+)</name>
        <dbReference type="ChEBI" id="CHEBI:29035"/>
    </cofactor>
</comment>
<dbReference type="InterPro" id="IPR004843">
    <property type="entry name" value="Calcineurin-like_PHP"/>
</dbReference>
<evidence type="ECO:0000256" key="2">
    <source>
        <dbReference type="ARBA" id="ARBA00022723"/>
    </source>
</evidence>
<dbReference type="Pfam" id="PF01148">
    <property type="entry name" value="CTP_transf_1"/>
    <property type="match status" value="1"/>
</dbReference>
<dbReference type="SMART" id="SM00156">
    <property type="entry name" value="PP2Ac"/>
    <property type="match status" value="1"/>
</dbReference>
<reference evidence="6" key="1">
    <citation type="submission" date="2019-09" db="EMBL/GenBank/DDBJ databases">
        <title>Draft genome information of white flower Hibiscus syriacus.</title>
        <authorList>
            <person name="Kim Y.-M."/>
        </authorList>
    </citation>
    <scope>NUCLEOTIDE SEQUENCE [LARGE SCALE GENOMIC DNA]</scope>
    <source>
        <strain evidence="6">YM2019G1</strain>
    </source>
</reference>
<keyword evidence="3" id="KW-0464">Manganese</keyword>